<dbReference type="SMART" id="SM00248">
    <property type="entry name" value="ANK"/>
    <property type="match status" value="4"/>
</dbReference>
<comment type="caution">
    <text evidence="5">The sequence shown here is derived from an EMBL/GenBank/DDBJ whole genome shotgun (WGS) entry which is preliminary data.</text>
</comment>
<dbReference type="SUPFAM" id="SSF48403">
    <property type="entry name" value="Ankyrin repeat"/>
    <property type="match status" value="1"/>
</dbReference>
<dbReference type="InterPro" id="IPR051573">
    <property type="entry name" value="Ankyrin-SOCS_box_domain"/>
</dbReference>
<dbReference type="Pfam" id="PF12796">
    <property type="entry name" value="Ank_2"/>
    <property type="match status" value="2"/>
</dbReference>
<comment type="similarity">
    <text evidence="1">Belongs to the ankyrin SOCS box (ASB) family.</text>
</comment>
<dbReference type="Gene3D" id="1.25.40.20">
    <property type="entry name" value="Ankyrin repeat-containing domain"/>
    <property type="match status" value="1"/>
</dbReference>
<dbReference type="PANTHER" id="PTHR24136">
    <property type="entry name" value="SOWAH (DROSOPHILA) HOMOLOG"/>
    <property type="match status" value="1"/>
</dbReference>
<dbReference type="PROSITE" id="PS50297">
    <property type="entry name" value="ANK_REP_REGION"/>
    <property type="match status" value="3"/>
</dbReference>
<dbReference type="EMBL" id="JALNTZ010000007">
    <property type="protein sequence ID" value="KAJ3644972.1"/>
    <property type="molecule type" value="Genomic_DNA"/>
</dbReference>
<sequence length="536" mass="62301">MSHELYICRKFIPITRHDKCNCALVSLMPFFEYNDLSTWSELVSIVANSDLISLKRHIDEHKKLRVADRHGNSPLHLSVIFNKMDVFDYLMSMETLNINALNRYGQTCMHLAVVNDNEEVLKRLIKRGADVNLADESCCSPLHAAAARYVPRIVEVLLDNGADLNCQNLLGKTALYHACQYGTVDSVYMLLYYGAAASITDVYGVLPLTASMQQSMNCEDIPQSHLECHEVLFNYTFERKKTSVNLSTVAVAMKIGSPLFPQILRKINHVKYSRHDLMDLCRNAIYIKPEYFRMFTARFGYVVREMLLSPPDLHHRLTMGENVDVGVVKLMEFMTMLFAFRPTFNFVKGSSSFTYIVNFLVNLYKEKRLSMPILKQMVYFLFSHGLPCELVHIVMVYQTCGFCEILRFLLDLDVVVTFERPKAVMPYLIHDINLTIDTFMVMVGRPCKAYREALKFFATPKVRNWFGTTPGFRRKLDKLPSVPSLIELSREVCRKHIIDTFEIKRTRDFYRLLKRMPINEVYKKILTYERELYRFK</sequence>
<dbReference type="AlphaFoldDB" id="A0AA38HXA5"/>
<evidence type="ECO:0000313" key="6">
    <source>
        <dbReference type="Proteomes" id="UP001168821"/>
    </source>
</evidence>
<dbReference type="Proteomes" id="UP001168821">
    <property type="component" value="Unassembled WGS sequence"/>
</dbReference>
<proteinExistence type="inferred from homology"/>
<keyword evidence="6" id="KW-1185">Reference proteome</keyword>
<reference evidence="5" key="1">
    <citation type="journal article" date="2023" name="G3 (Bethesda)">
        <title>Whole genome assemblies of Zophobas morio and Tenebrio molitor.</title>
        <authorList>
            <person name="Kaur S."/>
            <person name="Stinson S.A."/>
            <person name="diCenzo G.C."/>
        </authorList>
    </citation>
    <scope>NUCLEOTIDE SEQUENCE</scope>
    <source>
        <strain evidence="5">QUZm001</strain>
    </source>
</reference>
<evidence type="ECO:0000256" key="3">
    <source>
        <dbReference type="ARBA" id="ARBA00023043"/>
    </source>
</evidence>
<evidence type="ECO:0000256" key="4">
    <source>
        <dbReference type="PROSITE-ProRule" id="PRU00023"/>
    </source>
</evidence>
<feature type="repeat" description="ANK" evidence="4">
    <location>
        <begin position="104"/>
        <end position="136"/>
    </location>
</feature>
<accession>A0AA38HXA5</accession>
<feature type="repeat" description="ANK" evidence="4">
    <location>
        <begin position="140"/>
        <end position="169"/>
    </location>
</feature>
<evidence type="ECO:0000313" key="5">
    <source>
        <dbReference type="EMBL" id="KAJ3644972.1"/>
    </source>
</evidence>
<dbReference type="InterPro" id="IPR036770">
    <property type="entry name" value="Ankyrin_rpt-contain_sf"/>
</dbReference>
<keyword evidence="3 4" id="KW-0040">ANK repeat</keyword>
<dbReference type="GO" id="GO:0016567">
    <property type="term" value="P:protein ubiquitination"/>
    <property type="evidence" value="ECO:0007669"/>
    <property type="project" value="TreeGrafter"/>
</dbReference>
<organism evidence="5 6">
    <name type="scientific">Zophobas morio</name>
    <dbReference type="NCBI Taxonomy" id="2755281"/>
    <lineage>
        <taxon>Eukaryota</taxon>
        <taxon>Metazoa</taxon>
        <taxon>Ecdysozoa</taxon>
        <taxon>Arthropoda</taxon>
        <taxon>Hexapoda</taxon>
        <taxon>Insecta</taxon>
        <taxon>Pterygota</taxon>
        <taxon>Neoptera</taxon>
        <taxon>Endopterygota</taxon>
        <taxon>Coleoptera</taxon>
        <taxon>Polyphaga</taxon>
        <taxon>Cucujiformia</taxon>
        <taxon>Tenebrionidae</taxon>
        <taxon>Zophobas</taxon>
    </lineage>
</organism>
<gene>
    <name evidence="5" type="ORF">Zmor_022668</name>
</gene>
<feature type="repeat" description="ANK" evidence="4">
    <location>
        <begin position="170"/>
        <end position="202"/>
    </location>
</feature>
<dbReference type="PRINTS" id="PR01415">
    <property type="entry name" value="ANKYRIN"/>
</dbReference>
<evidence type="ECO:0000256" key="2">
    <source>
        <dbReference type="ARBA" id="ARBA00022737"/>
    </source>
</evidence>
<keyword evidence="2" id="KW-0677">Repeat</keyword>
<protein>
    <submittedName>
        <fullName evidence="5">Uncharacterized protein</fullName>
    </submittedName>
</protein>
<name>A0AA38HXA5_9CUCU</name>
<dbReference type="PANTHER" id="PTHR24136:SF15">
    <property type="entry name" value="ANK_REP_REGION DOMAIN-CONTAINING PROTEIN"/>
    <property type="match status" value="1"/>
</dbReference>
<dbReference type="GO" id="GO:0045732">
    <property type="term" value="P:positive regulation of protein catabolic process"/>
    <property type="evidence" value="ECO:0007669"/>
    <property type="project" value="TreeGrafter"/>
</dbReference>
<dbReference type="PROSITE" id="PS50088">
    <property type="entry name" value="ANK_REPEAT"/>
    <property type="match status" value="3"/>
</dbReference>
<dbReference type="InterPro" id="IPR002110">
    <property type="entry name" value="Ankyrin_rpt"/>
</dbReference>
<evidence type="ECO:0000256" key="1">
    <source>
        <dbReference type="ARBA" id="ARBA00005949"/>
    </source>
</evidence>